<comment type="caution">
    <text evidence="3">The sequence shown here is derived from an EMBL/GenBank/DDBJ whole genome shotgun (WGS) entry which is preliminary data.</text>
</comment>
<dbReference type="InterPro" id="IPR036291">
    <property type="entry name" value="NAD(P)-bd_dom_sf"/>
</dbReference>
<keyword evidence="3" id="KW-0436">Ligase</keyword>
<dbReference type="RefSeq" id="WP_270029924.1">
    <property type="nucleotide sequence ID" value="NZ_JAPDDP010000112.1"/>
</dbReference>
<dbReference type="GO" id="GO:0046872">
    <property type="term" value="F:metal ion binding"/>
    <property type="evidence" value="ECO:0007669"/>
    <property type="project" value="InterPro"/>
</dbReference>
<dbReference type="SMART" id="SM00881">
    <property type="entry name" value="CoA_binding"/>
    <property type="match status" value="1"/>
</dbReference>
<dbReference type="AlphaFoldDB" id="A0A9X3SEX1"/>
<dbReference type="Proteomes" id="UP001147653">
    <property type="component" value="Unassembled WGS sequence"/>
</dbReference>
<accession>A0A9X3SEX1</accession>
<evidence type="ECO:0000313" key="3">
    <source>
        <dbReference type="EMBL" id="MDA0185420.1"/>
    </source>
</evidence>
<keyword evidence="1" id="KW-0547">Nucleotide-binding</keyword>
<dbReference type="InterPro" id="IPR016102">
    <property type="entry name" value="Succinyl-CoA_synth-like"/>
</dbReference>
<dbReference type="GO" id="GO:0005524">
    <property type="term" value="F:ATP binding"/>
    <property type="evidence" value="ECO:0007669"/>
    <property type="project" value="UniProtKB-UniRule"/>
</dbReference>
<dbReference type="PANTHER" id="PTHR42793">
    <property type="entry name" value="COA BINDING DOMAIN CONTAINING PROTEIN"/>
    <property type="match status" value="1"/>
</dbReference>
<organism evidence="3 4">
    <name type="scientific">Solirubrobacter phytolaccae</name>
    <dbReference type="NCBI Taxonomy" id="1404360"/>
    <lineage>
        <taxon>Bacteria</taxon>
        <taxon>Bacillati</taxon>
        <taxon>Actinomycetota</taxon>
        <taxon>Thermoleophilia</taxon>
        <taxon>Solirubrobacterales</taxon>
        <taxon>Solirubrobacteraceae</taxon>
        <taxon>Solirubrobacter</taxon>
    </lineage>
</organism>
<dbReference type="Pfam" id="PF13380">
    <property type="entry name" value="CoA_binding_2"/>
    <property type="match status" value="1"/>
</dbReference>
<dbReference type="Gene3D" id="3.40.50.720">
    <property type="entry name" value="NAD(P)-binding Rossmann-like Domain"/>
    <property type="match status" value="1"/>
</dbReference>
<dbReference type="SUPFAM" id="SSF51735">
    <property type="entry name" value="NAD(P)-binding Rossmann-fold domains"/>
    <property type="match status" value="1"/>
</dbReference>
<sequence>MNLFAPRSVAVVGASERAGSYGGEVLLNLERLGYGGRVFAVNPRRASVHGVAAVPSLDALPEVPDAVVVAVPAADATDVVAHAASLGVSGAVVFAAGFAEARQDGLQSRLIAAARGMPVCGPNGNGIVSLPDRVALWGDPIRRVEAGPVALISQSGNVAVNALASRRGLRLHTVVSCGNQAVLDAADFLAAVAQREGVRSVALYLEDDGEGERWRAALEICARADVRVAVLKAGSSRAGRAAAEAHTGAVAGDQRVFRALFEECGAAWVEDPHDLLEVAKALGARDRRSPRGAGGTTLPGGAGAAAGVAVMTCSGGDSAVAADLAAKLGVDLPVLAPATVAALEVHLPAAATAGNPLDYTALLWDDVGALQALIEALGHDPDVARVLVLFDAYDGPAPILDAVARADVPTLVASTIPELMPEGGVAGLRSGLLAAKALATEPDPNRIAALERRVERGAPIPEHEAKAILRAVGVPVPEGCIATDANDAQTLADELSPVAMKATNLRHKAAAGGVELNVQDPRAAFARGLTYVEQMAAPGLELLVSVDRTAFVPVLVVGLGGAHTELLDRVTIIPLPVPRERIDPRVADIALALQRLPLALIELNPVIVHADGAVAVDALADEEATP</sequence>
<dbReference type="SUPFAM" id="SSF56059">
    <property type="entry name" value="Glutathione synthetase ATP-binding domain-like"/>
    <property type="match status" value="1"/>
</dbReference>
<dbReference type="Pfam" id="PF13607">
    <property type="entry name" value="Succ_CoA_lig"/>
    <property type="match status" value="1"/>
</dbReference>
<evidence type="ECO:0000313" key="4">
    <source>
        <dbReference type="Proteomes" id="UP001147653"/>
    </source>
</evidence>
<keyword evidence="1" id="KW-0067">ATP-binding</keyword>
<dbReference type="Pfam" id="PF13549">
    <property type="entry name" value="ATP-grasp_5"/>
    <property type="match status" value="1"/>
</dbReference>
<name>A0A9X3SEX1_9ACTN</name>
<feature type="domain" description="ATP-grasp" evidence="2">
    <location>
        <begin position="466"/>
        <end position="514"/>
    </location>
</feature>
<protein>
    <submittedName>
        <fullName evidence="3">Acetate--CoA ligase family protein</fullName>
    </submittedName>
</protein>
<dbReference type="PROSITE" id="PS50975">
    <property type="entry name" value="ATP_GRASP"/>
    <property type="match status" value="1"/>
</dbReference>
<dbReference type="EMBL" id="JAPDDP010000112">
    <property type="protein sequence ID" value="MDA0185420.1"/>
    <property type="molecule type" value="Genomic_DNA"/>
</dbReference>
<dbReference type="GO" id="GO:0016874">
    <property type="term" value="F:ligase activity"/>
    <property type="evidence" value="ECO:0007669"/>
    <property type="project" value="UniProtKB-KW"/>
</dbReference>
<dbReference type="InterPro" id="IPR011761">
    <property type="entry name" value="ATP-grasp"/>
</dbReference>
<reference evidence="3" key="1">
    <citation type="submission" date="2022-10" db="EMBL/GenBank/DDBJ databases">
        <title>The WGS of Solirubrobacter phytolaccae KCTC 29190.</title>
        <authorList>
            <person name="Jiang Z."/>
        </authorList>
    </citation>
    <scope>NUCLEOTIDE SEQUENCE</scope>
    <source>
        <strain evidence="3">KCTC 29190</strain>
    </source>
</reference>
<dbReference type="Gene3D" id="3.30.470.20">
    <property type="entry name" value="ATP-grasp fold, B domain"/>
    <property type="match status" value="1"/>
</dbReference>
<dbReference type="SUPFAM" id="SSF52210">
    <property type="entry name" value="Succinyl-CoA synthetase domains"/>
    <property type="match status" value="2"/>
</dbReference>
<dbReference type="InterPro" id="IPR003781">
    <property type="entry name" value="CoA-bd"/>
</dbReference>
<dbReference type="InterPro" id="IPR032875">
    <property type="entry name" value="Succ_CoA_lig_flav_dom"/>
</dbReference>
<proteinExistence type="predicted"/>
<dbReference type="PANTHER" id="PTHR42793:SF1">
    <property type="entry name" value="PEPTIDYL-LYSINE N-ACETYLTRANSFERASE PATZ"/>
    <property type="match status" value="1"/>
</dbReference>
<evidence type="ECO:0000259" key="2">
    <source>
        <dbReference type="PROSITE" id="PS50975"/>
    </source>
</evidence>
<evidence type="ECO:0000256" key="1">
    <source>
        <dbReference type="PROSITE-ProRule" id="PRU00409"/>
    </source>
</evidence>
<keyword evidence="4" id="KW-1185">Reference proteome</keyword>
<gene>
    <name evidence="3" type="ORF">OJ997_34255</name>
</gene>
<dbReference type="Gene3D" id="3.40.50.261">
    <property type="entry name" value="Succinyl-CoA synthetase domains"/>
    <property type="match status" value="2"/>
</dbReference>